<feature type="transmembrane region" description="Helical" evidence="8">
    <location>
        <begin position="28"/>
        <end position="51"/>
    </location>
</feature>
<dbReference type="EMBL" id="CM000913">
    <property type="protein sequence ID" value="EFG07250.1"/>
    <property type="molecule type" value="Genomic_DNA"/>
</dbReference>
<evidence type="ECO:0008006" key="11">
    <source>
        <dbReference type="Google" id="ProtNLM"/>
    </source>
</evidence>
<feature type="transmembrane region" description="Helical" evidence="8">
    <location>
        <begin position="342"/>
        <end position="370"/>
    </location>
</feature>
<dbReference type="OrthoDB" id="4098437at2"/>
<evidence type="ECO:0000256" key="1">
    <source>
        <dbReference type="ARBA" id="ARBA00004651"/>
    </source>
</evidence>
<accession>E2Q6C6</accession>
<feature type="transmembrane region" description="Helical" evidence="8">
    <location>
        <begin position="444"/>
        <end position="467"/>
    </location>
</feature>
<reference evidence="9 10" key="1">
    <citation type="journal article" date="2010" name="Genome Biol. Evol.">
        <title>The sequence of a 1.8-mb bacterial linear plasmid reveals a rich evolutionary reservoir of secondary metabolic pathways.</title>
        <authorList>
            <person name="Medema M.H."/>
            <person name="Trefzer A."/>
            <person name="Kovalchuk A."/>
            <person name="van den Berg M."/>
            <person name="Mueller U."/>
            <person name="Heijne W."/>
            <person name="Wu L."/>
            <person name="Alam M.T."/>
            <person name="Ronning C.M."/>
            <person name="Nierman W.C."/>
            <person name="Bovenberg R.A.L."/>
            <person name="Breitling R."/>
            <person name="Takano E."/>
        </authorList>
    </citation>
    <scope>NUCLEOTIDE SEQUENCE [LARGE SCALE GENOMIC DNA]</scope>
    <source>
        <strain evidence="10">ATCC 27064 / DSM 738 / JCM 4710 / NBRC 13307 / NCIMB 12785 / NRRL 3585 / VKM Ac-602</strain>
    </source>
</reference>
<proteinExistence type="predicted"/>
<keyword evidence="2" id="KW-1003">Cell membrane</keyword>
<dbReference type="PANTHER" id="PTHR33908">
    <property type="entry name" value="MANNOSYLTRANSFERASE YKCB-RELATED"/>
    <property type="match status" value="1"/>
</dbReference>
<keyword evidence="5 8" id="KW-0812">Transmembrane</keyword>
<feature type="transmembrane region" description="Helical" evidence="8">
    <location>
        <begin position="102"/>
        <end position="120"/>
    </location>
</feature>
<dbReference type="eggNOG" id="ENOG5033R9D">
    <property type="taxonomic scope" value="Bacteria"/>
</dbReference>
<evidence type="ECO:0000256" key="3">
    <source>
        <dbReference type="ARBA" id="ARBA00022676"/>
    </source>
</evidence>
<feature type="transmembrane region" description="Helical" evidence="8">
    <location>
        <begin position="264"/>
        <end position="285"/>
    </location>
</feature>
<evidence type="ECO:0000313" key="9">
    <source>
        <dbReference type="EMBL" id="EFG07250.1"/>
    </source>
</evidence>
<keyword evidence="10" id="KW-1185">Reference proteome</keyword>
<name>E2Q6C6_STRCL</name>
<feature type="transmembrane region" description="Helical" evidence="8">
    <location>
        <begin position="396"/>
        <end position="414"/>
    </location>
</feature>
<evidence type="ECO:0000256" key="2">
    <source>
        <dbReference type="ARBA" id="ARBA00022475"/>
    </source>
</evidence>
<organism evidence="9 10">
    <name type="scientific">Streptomyces clavuligerus</name>
    <dbReference type="NCBI Taxonomy" id="1901"/>
    <lineage>
        <taxon>Bacteria</taxon>
        <taxon>Bacillati</taxon>
        <taxon>Actinomycetota</taxon>
        <taxon>Actinomycetes</taxon>
        <taxon>Kitasatosporales</taxon>
        <taxon>Streptomycetaceae</taxon>
        <taxon>Streptomyces</taxon>
    </lineage>
</organism>
<gene>
    <name evidence="9" type="ORF">SCLAV_2177</name>
</gene>
<comment type="subcellular location">
    <subcellularLocation>
        <location evidence="1">Cell membrane</location>
        <topology evidence="1">Multi-pass membrane protein</topology>
    </subcellularLocation>
</comment>
<dbReference type="AlphaFoldDB" id="E2Q6C6"/>
<dbReference type="RefSeq" id="WP_003960709.1">
    <property type="nucleotide sequence ID" value="NZ_CM001015.1"/>
</dbReference>
<sequence>MPCIRVENEAAGPPGTPPGRRLISRSRLALCAALALCALAVLQHLLVLAGFGDLLPGGQPWPLLLGAALAWPVLRRRFSGNGPPPLPGPVRRVLRAVRRVPVALWLLGALALAAGVWAWLQDKEPWIGHEEAVYANKARSWYDGTPDAGWGPYRPLGLPALGRIALEIHPGVGALRAVALVLTLGALLTVHLVAARWLASPRRAVVVVLVLLSGVGFLRRVPEFLTDIGVTALLLWLLLLLVRAQENPAGRALDAVPLVTLAAFYLRYGVVGNLLAITVAALLCYGPRSWLRHSRRLARAGAVLLVGLLPHLVHATVVTGSPVGLLTWATHQAERGFVGDGFLYYLAIFPYRLAGDLGAIVMAAGAVAAFRAARRLWRAHRGAAPPVPVAAEDRRTAFLGCCALLIPLVLGVATDGEPRFVYVPVVLLTILGVGRLADLAGSLVPALLAAVAAMAVLTVLGTARVIADVAMAAPNAQRKSTVPVALELRNDGRPCLLVTGYEPDLGWYSGCDAVTYGQFRRMSPPPGTLVRLVLFEKGRDQPGAAALERLIGDRHGGSRTVPTEGSLGDATVITLTP</sequence>
<feature type="transmembrane region" description="Helical" evidence="8">
    <location>
        <begin position="225"/>
        <end position="244"/>
    </location>
</feature>
<keyword evidence="6 8" id="KW-1133">Transmembrane helix</keyword>
<keyword evidence="3" id="KW-0328">Glycosyltransferase</keyword>
<dbReference type="GO" id="GO:0005886">
    <property type="term" value="C:plasma membrane"/>
    <property type="evidence" value="ECO:0007669"/>
    <property type="project" value="UniProtKB-SubCell"/>
</dbReference>
<evidence type="ECO:0000256" key="5">
    <source>
        <dbReference type="ARBA" id="ARBA00022692"/>
    </source>
</evidence>
<evidence type="ECO:0000256" key="8">
    <source>
        <dbReference type="SAM" id="Phobius"/>
    </source>
</evidence>
<dbReference type="STRING" id="1901.BB341_17465"/>
<dbReference type="KEGG" id="sclf:BB341_17465"/>
<feature type="transmembrane region" description="Helical" evidence="8">
    <location>
        <begin position="173"/>
        <end position="194"/>
    </location>
</feature>
<evidence type="ECO:0000256" key="6">
    <source>
        <dbReference type="ARBA" id="ARBA00022989"/>
    </source>
</evidence>
<protein>
    <recommendedName>
        <fullName evidence="11">Glycosyltransferase RgtA/B/C/D-like domain-containing protein</fullName>
    </recommendedName>
</protein>
<evidence type="ECO:0000256" key="7">
    <source>
        <dbReference type="ARBA" id="ARBA00023136"/>
    </source>
</evidence>
<dbReference type="GO" id="GO:0009103">
    <property type="term" value="P:lipopolysaccharide biosynthetic process"/>
    <property type="evidence" value="ECO:0007669"/>
    <property type="project" value="UniProtKB-ARBA"/>
</dbReference>
<dbReference type="InterPro" id="IPR050297">
    <property type="entry name" value="LipidA_mod_glycosyltrf_83"/>
</dbReference>
<dbReference type="GO" id="GO:0016763">
    <property type="term" value="F:pentosyltransferase activity"/>
    <property type="evidence" value="ECO:0007669"/>
    <property type="project" value="TreeGrafter"/>
</dbReference>
<keyword evidence="7 8" id="KW-0472">Membrane</keyword>
<evidence type="ECO:0000256" key="4">
    <source>
        <dbReference type="ARBA" id="ARBA00022679"/>
    </source>
</evidence>
<dbReference type="Proteomes" id="UP000002357">
    <property type="component" value="Chromosome"/>
</dbReference>
<keyword evidence="4" id="KW-0808">Transferase</keyword>
<evidence type="ECO:0000313" key="10">
    <source>
        <dbReference type="Proteomes" id="UP000002357"/>
    </source>
</evidence>
<feature type="transmembrane region" description="Helical" evidence="8">
    <location>
        <begin position="297"/>
        <end position="322"/>
    </location>
</feature>
<dbReference type="PANTHER" id="PTHR33908:SF11">
    <property type="entry name" value="MEMBRANE PROTEIN"/>
    <property type="match status" value="1"/>
</dbReference>